<dbReference type="Proteomes" id="UP000198781">
    <property type="component" value="Unassembled WGS sequence"/>
</dbReference>
<dbReference type="AlphaFoldDB" id="A0A1G7E3F4"/>
<dbReference type="RefSeq" id="WP_175537833.1">
    <property type="nucleotide sequence ID" value="NZ_FMZC01000021.1"/>
</dbReference>
<feature type="compositionally biased region" description="Low complexity" evidence="1">
    <location>
        <begin position="73"/>
        <end position="84"/>
    </location>
</feature>
<protein>
    <submittedName>
        <fullName evidence="2">Haemagluttinin repeat-containing protein</fullName>
    </submittedName>
</protein>
<dbReference type="InterPro" id="IPR025157">
    <property type="entry name" value="Hemagglutinin_rpt"/>
</dbReference>
<name>A0A1G7E3F4_9BURK</name>
<dbReference type="STRING" id="187868.SAMN05192589_12164"/>
<dbReference type="GO" id="GO:0003824">
    <property type="term" value="F:catalytic activity"/>
    <property type="evidence" value="ECO:0007669"/>
    <property type="project" value="UniProtKB-ARBA"/>
</dbReference>
<feature type="compositionally biased region" description="Polar residues" evidence="1">
    <location>
        <begin position="1"/>
        <end position="13"/>
    </location>
</feature>
<evidence type="ECO:0000256" key="1">
    <source>
        <dbReference type="SAM" id="MobiDB-lite"/>
    </source>
</evidence>
<proteinExistence type="predicted"/>
<evidence type="ECO:0000313" key="3">
    <source>
        <dbReference type="Proteomes" id="UP000198781"/>
    </source>
</evidence>
<feature type="region of interest" description="Disordered" evidence="1">
    <location>
        <begin position="1"/>
        <end position="23"/>
    </location>
</feature>
<dbReference type="EMBL" id="FMZC01000021">
    <property type="protein sequence ID" value="SDE58243.1"/>
    <property type="molecule type" value="Genomic_DNA"/>
</dbReference>
<evidence type="ECO:0000313" key="2">
    <source>
        <dbReference type="EMBL" id="SDE58243.1"/>
    </source>
</evidence>
<sequence length="129" mass="12828">MGSSQSRSTSAYQVDSGAGSAVRADGNVHITATDGDLRVRGSDIEAGKNVGLIAQKGNIVLEAAENRFTEQNSRSSSSGSIGVSIGPGGVSVNASANRARGQGSGESVSYTNTHIRAGGTASVQSAGES</sequence>
<dbReference type="Pfam" id="PF13332">
    <property type="entry name" value="Fil_haemagg_2"/>
    <property type="match status" value="1"/>
</dbReference>
<gene>
    <name evidence="2" type="ORF">SAMN05192589_12164</name>
</gene>
<reference evidence="2 3" key="1">
    <citation type="submission" date="2016-10" db="EMBL/GenBank/DDBJ databases">
        <authorList>
            <person name="de Groot N.N."/>
        </authorList>
    </citation>
    <scope>NUCLEOTIDE SEQUENCE [LARGE SCALE GENOMIC DNA]</scope>
    <source>
        <strain evidence="2 3">DSM 16619</strain>
    </source>
</reference>
<feature type="region of interest" description="Disordered" evidence="1">
    <location>
        <begin position="68"/>
        <end position="129"/>
    </location>
</feature>
<accession>A0A1G7E3F4</accession>
<keyword evidence="3" id="KW-1185">Reference proteome</keyword>
<organism evidence="2 3">
    <name type="scientific">Paracidovorax valerianellae</name>
    <dbReference type="NCBI Taxonomy" id="187868"/>
    <lineage>
        <taxon>Bacteria</taxon>
        <taxon>Pseudomonadati</taxon>
        <taxon>Pseudomonadota</taxon>
        <taxon>Betaproteobacteria</taxon>
        <taxon>Burkholderiales</taxon>
        <taxon>Comamonadaceae</taxon>
        <taxon>Paracidovorax</taxon>
    </lineage>
</organism>
<feature type="compositionally biased region" description="Polar residues" evidence="1">
    <location>
        <begin position="105"/>
        <end position="114"/>
    </location>
</feature>